<accession>A0AAQ4EU24</accession>
<comment type="caution">
    <text evidence="2">The sequence shown here is derived from an EMBL/GenBank/DDBJ whole genome shotgun (WGS) entry which is preliminary data.</text>
</comment>
<organism evidence="2 3">
    <name type="scientific">Amblyomma americanum</name>
    <name type="common">Lone star tick</name>
    <dbReference type="NCBI Taxonomy" id="6943"/>
    <lineage>
        <taxon>Eukaryota</taxon>
        <taxon>Metazoa</taxon>
        <taxon>Ecdysozoa</taxon>
        <taxon>Arthropoda</taxon>
        <taxon>Chelicerata</taxon>
        <taxon>Arachnida</taxon>
        <taxon>Acari</taxon>
        <taxon>Parasitiformes</taxon>
        <taxon>Ixodida</taxon>
        <taxon>Ixodoidea</taxon>
        <taxon>Ixodidae</taxon>
        <taxon>Amblyomminae</taxon>
        <taxon>Amblyomma</taxon>
    </lineage>
</organism>
<feature type="chain" id="PRO_5042886711" description="Antimicrobial peptide microplusin" evidence="1">
    <location>
        <begin position="20"/>
        <end position="103"/>
    </location>
</feature>
<keyword evidence="3" id="KW-1185">Reference proteome</keyword>
<dbReference type="EMBL" id="JARKHS020011132">
    <property type="protein sequence ID" value="KAK8778088.1"/>
    <property type="molecule type" value="Genomic_DNA"/>
</dbReference>
<protein>
    <recommendedName>
        <fullName evidence="4">Antimicrobial peptide microplusin</fullName>
    </recommendedName>
</protein>
<gene>
    <name evidence="2" type="ORF">V5799_020571</name>
</gene>
<dbReference type="Proteomes" id="UP001321473">
    <property type="component" value="Unassembled WGS sequence"/>
</dbReference>
<evidence type="ECO:0000313" key="3">
    <source>
        <dbReference type="Proteomes" id="UP001321473"/>
    </source>
</evidence>
<feature type="signal peptide" evidence="1">
    <location>
        <begin position="1"/>
        <end position="19"/>
    </location>
</feature>
<evidence type="ECO:0000313" key="2">
    <source>
        <dbReference type="EMBL" id="KAK8778088.1"/>
    </source>
</evidence>
<dbReference type="Gene3D" id="1.10.150.440">
    <property type="match status" value="1"/>
</dbReference>
<reference evidence="2 3" key="1">
    <citation type="journal article" date="2023" name="Arcadia Sci">
        <title>De novo assembly of a long-read Amblyomma americanum tick genome.</title>
        <authorList>
            <person name="Chou S."/>
            <person name="Poskanzer K.E."/>
            <person name="Rollins M."/>
            <person name="Thuy-Boun P.S."/>
        </authorList>
    </citation>
    <scope>NUCLEOTIDE SEQUENCE [LARGE SCALE GENOMIC DNA]</scope>
    <source>
        <strain evidence="2">F_SG_1</strain>
        <tissue evidence="2">Salivary glands</tissue>
    </source>
</reference>
<sequence length="103" mass="11233">MKLLFLCALIVAGVFVVQGAHELCALNNAQIKAVLKCMGDNVNSELKGKAKEIIQSQGDNLAELVKRQCSAGVDFVEVLKRFFSDEEANAVRQAYSKCKNSRG</sequence>
<evidence type="ECO:0000256" key="1">
    <source>
        <dbReference type="SAM" id="SignalP"/>
    </source>
</evidence>
<proteinExistence type="predicted"/>
<dbReference type="AlphaFoldDB" id="A0AAQ4EU24"/>
<evidence type="ECO:0008006" key="4">
    <source>
        <dbReference type="Google" id="ProtNLM"/>
    </source>
</evidence>
<keyword evidence="1" id="KW-0732">Signal</keyword>
<name>A0AAQ4EU24_AMBAM</name>